<feature type="compositionally biased region" description="Polar residues" evidence="9">
    <location>
        <begin position="944"/>
        <end position="963"/>
    </location>
</feature>
<protein>
    <recommendedName>
        <fullName evidence="1">non-specific serine/threonine protein kinase</fullName>
        <ecNumber evidence="1">2.7.11.1</ecNumber>
    </recommendedName>
</protein>
<dbReference type="InterPro" id="IPR000719">
    <property type="entry name" value="Prot_kinase_dom"/>
</dbReference>
<feature type="region of interest" description="Disordered" evidence="9">
    <location>
        <begin position="284"/>
        <end position="325"/>
    </location>
</feature>
<reference evidence="12 13" key="1">
    <citation type="submission" date="2021-06" db="EMBL/GenBank/DDBJ databases">
        <authorList>
            <person name="Kallberg Y."/>
            <person name="Tangrot J."/>
            <person name="Rosling A."/>
        </authorList>
    </citation>
    <scope>NUCLEOTIDE SEQUENCE [LARGE SCALE GENOMIC DNA]</scope>
    <source>
        <strain evidence="12 13">120-4 pot B 10/14</strain>
    </source>
</reference>
<feature type="compositionally biased region" description="Polar residues" evidence="9">
    <location>
        <begin position="84"/>
        <end position="102"/>
    </location>
</feature>
<evidence type="ECO:0000256" key="8">
    <source>
        <dbReference type="ARBA" id="ARBA00048679"/>
    </source>
</evidence>
<evidence type="ECO:0000256" key="2">
    <source>
        <dbReference type="ARBA" id="ARBA00022527"/>
    </source>
</evidence>
<dbReference type="Gene3D" id="1.10.510.10">
    <property type="entry name" value="Transferase(Phosphotransferase) domain 1"/>
    <property type="match status" value="1"/>
</dbReference>
<gene>
    <name evidence="12" type="ORF">GMARGA_LOCUS6291</name>
</gene>
<feature type="domain" description="Protein kinase" evidence="10">
    <location>
        <begin position="979"/>
        <end position="1315"/>
    </location>
</feature>
<feature type="compositionally biased region" description="Low complexity" evidence="9">
    <location>
        <begin position="912"/>
        <end position="925"/>
    </location>
</feature>
<feature type="compositionally biased region" description="Low complexity" evidence="9">
    <location>
        <begin position="120"/>
        <end position="130"/>
    </location>
</feature>
<feature type="compositionally biased region" description="Low complexity" evidence="9">
    <location>
        <begin position="1194"/>
        <end position="1206"/>
    </location>
</feature>
<evidence type="ECO:0000313" key="13">
    <source>
        <dbReference type="Proteomes" id="UP000789901"/>
    </source>
</evidence>
<dbReference type="PANTHER" id="PTHR24356">
    <property type="entry name" value="SERINE/THREONINE-PROTEIN KINASE"/>
    <property type="match status" value="1"/>
</dbReference>
<evidence type="ECO:0000256" key="5">
    <source>
        <dbReference type="ARBA" id="ARBA00022777"/>
    </source>
</evidence>
<feature type="region of interest" description="Disordered" evidence="9">
    <location>
        <begin position="578"/>
        <end position="639"/>
    </location>
</feature>
<keyword evidence="2" id="KW-0723">Serine/threonine-protein kinase</keyword>
<feature type="compositionally biased region" description="Low complexity" evidence="9">
    <location>
        <begin position="866"/>
        <end position="897"/>
    </location>
</feature>
<dbReference type="EC" id="2.7.11.1" evidence="1"/>
<feature type="compositionally biased region" description="Polar residues" evidence="9">
    <location>
        <begin position="37"/>
        <end position="50"/>
    </location>
</feature>
<proteinExistence type="predicted"/>
<keyword evidence="3" id="KW-0808">Transferase</keyword>
<organism evidence="12 13">
    <name type="scientific">Gigaspora margarita</name>
    <dbReference type="NCBI Taxonomy" id="4874"/>
    <lineage>
        <taxon>Eukaryota</taxon>
        <taxon>Fungi</taxon>
        <taxon>Fungi incertae sedis</taxon>
        <taxon>Mucoromycota</taxon>
        <taxon>Glomeromycotina</taxon>
        <taxon>Glomeromycetes</taxon>
        <taxon>Diversisporales</taxon>
        <taxon>Gigasporaceae</taxon>
        <taxon>Gigaspora</taxon>
    </lineage>
</organism>
<evidence type="ECO:0000313" key="12">
    <source>
        <dbReference type="EMBL" id="CAG8588459.1"/>
    </source>
</evidence>
<accession>A0ABN7UG48</accession>
<evidence type="ECO:0000259" key="10">
    <source>
        <dbReference type="PROSITE" id="PS50011"/>
    </source>
</evidence>
<evidence type="ECO:0000256" key="9">
    <source>
        <dbReference type="SAM" id="MobiDB-lite"/>
    </source>
</evidence>
<dbReference type="InterPro" id="IPR008271">
    <property type="entry name" value="Ser/Thr_kinase_AS"/>
</dbReference>
<dbReference type="Pfam" id="PF00069">
    <property type="entry name" value="Pkinase"/>
    <property type="match status" value="2"/>
</dbReference>
<dbReference type="InterPro" id="IPR011009">
    <property type="entry name" value="Kinase-like_dom_sf"/>
</dbReference>
<evidence type="ECO:0000256" key="6">
    <source>
        <dbReference type="ARBA" id="ARBA00022840"/>
    </source>
</evidence>
<dbReference type="EMBL" id="CAJVQB010002825">
    <property type="protein sequence ID" value="CAG8588459.1"/>
    <property type="molecule type" value="Genomic_DNA"/>
</dbReference>
<feature type="region of interest" description="Disordered" evidence="9">
    <location>
        <begin position="942"/>
        <end position="969"/>
    </location>
</feature>
<keyword evidence="13" id="KW-1185">Reference proteome</keyword>
<dbReference type="InterPro" id="IPR000961">
    <property type="entry name" value="AGC-kinase_C"/>
</dbReference>
<feature type="region of interest" description="Disordered" evidence="9">
    <location>
        <begin position="1"/>
        <end position="130"/>
    </location>
</feature>
<dbReference type="InterPro" id="IPR050236">
    <property type="entry name" value="Ser_Thr_kinase_AGC"/>
</dbReference>
<feature type="region of interest" description="Disordered" evidence="9">
    <location>
        <begin position="1194"/>
        <end position="1215"/>
    </location>
</feature>
<keyword evidence="6" id="KW-0067">ATP-binding</keyword>
<dbReference type="SUPFAM" id="SSF56112">
    <property type="entry name" value="Protein kinase-like (PK-like)"/>
    <property type="match status" value="1"/>
</dbReference>
<feature type="compositionally biased region" description="Low complexity" evidence="9">
    <location>
        <begin position="297"/>
        <end position="309"/>
    </location>
</feature>
<feature type="region of interest" description="Disordered" evidence="9">
    <location>
        <begin position="857"/>
        <end position="926"/>
    </location>
</feature>
<evidence type="ECO:0000256" key="7">
    <source>
        <dbReference type="ARBA" id="ARBA00047899"/>
    </source>
</evidence>
<feature type="region of interest" description="Disordered" evidence="9">
    <location>
        <begin position="1137"/>
        <end position="1177"/>
    </location>
</feature>
<comment type="catalytic activity">
    <reaction evidence="8">
        <text>L-seryl-[protein] + ATP = O-phospho-L-seryl-[protein] + ADP + H(+)</text>
        <dbReference type="Rhea" id="RHEA:17989"/>
        <dbReference type="Rhea" id="RHEA-COMP:9863"/>
        <dbReference type="Rhea" id="RHEA-COMP:11604"/>
        <dbReference type="ChEBI" id="CHEBI:15378"/>
        <dbReference type="ChEBI" id="CHEBI:29999"/>
        <dbReference type="ChEBI" id="CHEBI:30616"/>
        <dbReference type="ChEBI" id="CHEBI:83421"/>
        <dbReference type="ChEBI" id="CHEBI:456216"/>
        <dbReference type="EC" id="2.7.11.1"/>
    </reaction>
</comment>
<sequence>MDKELRRPFTSRSLPGERITPSSLPTSLSTPITFPSQNSALMAPTVQQSIAPEDHFAKQRRTRRSLSTSSSSQSLLKRSLSYKPRSQSNMSPATESDTSNRSSFEDFDYSTPGTPYASPNSGLNSSLNSGSNSSCSSLNNLYFTSLSSNGQSHHAFPFYQRERHHSLFVLSGKSANAEENHLSNLHIIDEGTPEFTYPKVKRKLFKDLEETKRRADKSIEIILNNWYKSYQYQELLGELLYDDESNDSYNNNKRVSFHFQKNNNQKLLGKTIVISDTDDETLPSNNKSLLDNKSKTNNDLLKNNVPNNKMESISLHGDNKPRNILPKRKNSEKRMIRSFSWPPTILTSSHTHLLTRIDCIARRILKTSVHELLHFNVAVEIMKELQELMESQRKMAVGNADAEELLTKLVYAFADVARAVEAKNSFAETNPELSGDGVIKDDLLTSGHEWLLPSPLSSPSLPLTPTSYSPPRTLFQIQERQKSYSEFDGKSLPPTFSSPLARHVTVPPIIHAPKVTLEKRREFAMEAVFESPIMYVPPPTNMEDHFTWNSLTRKQVDQMIHEEMNREIDYGIILKKQQEDVDPESKKKSKKSLKNAFQSPSSSNAGSPAGSPPRSTIQQNHIRNLGIPPLPREKSRSLSIDSRATAISRRNSSLQIKGCNNLIGSHSLATPYLQPQNDYILCRICEEMIPNYEMSAHSETCAITTEYVIKLKECDGRLNRLVGDVSKRKAELIEKNTTYQDYYNIKDAELMEQIGLKAAGVKETLGRREALRKSEKYATKLGRLVEDIEKVATRDEKLLTYGKRLLHVVEEKHETLQSYIRKLRSIKTVSNVTPTISTPSSVTVTPSIPMETGALQIPQKTSRKQSISSRVLSTSASSKASSNLLSRPSSSYRQRSSNNQKDIALSHRRQESAGSISYDSDSPSRSGKKLISLFTAILRGVNGRGSNSPGNKDSNNSNGTSVNGDKMGAKTRVPSIQDFEIIKPISRGAFGKVYLARKKTTGDLYAIKILKKVDMVRKNMVNHVLAERRVLSLTRTPFVVKLFYAFQSQDYLYLVMEYLIGGDLSSLLQSFERFEEDMARMYTAEVVLALEYLHKNGITHRDLKPDNMLITSEGHIKLTDFGLSRISIPEKSSITFVKEGESNNKPEKKSKSMRAGSVDFRTNPSGHRPVSSVFPSESTGTSVHVNFHNIESQSSASNFTQTSSSKSSKKHNKQSSKALLGTPDYLAPELLLGIGHTTVVDWWSLGICLFEFLVGYPPFNDDTPQAIFRNILDNDIQWPPEGFLSAEAKDLISKLLNKTPEKRPSAEEIKAHPFFNGIDWDHIRQQQAPFIPNPEDEQDTSYFDARNNRADIRRLSSGNLDEIASGKITSENRKSVAFDDDIDINSQVNSKNNNNVPSSLVLQTITAEPIETSNLTPTPRNKPDLTINTHVKRQSLLKKKSASSLKPSPIEDATPPKSMQKRKPSLLKLPTGKSRKASISGISDCGTPISASSTSSISTNQLSASSTPVSSSLNPSGLSTLSTLVGSQEQHEVEKQTAIPDDEILHVENQKTNDDDSGFDGFLYKGVSFLGDLTRDVYGSGNGLVKKPSIAELNNN</sequence>
<dbReference type="PROSITE" id="PS51285">
    <property type="entry name" value="AGC_KINASE_CTER"/>
    <property type="match status" value="1"/>
</dbReference>
<comment type="caution">
    <text evidence="12">The sequence shown here is derived from an EMBL/GenBank/DDBJ whole genome shotgun (WGS) entry which is preliminary data.</text>
</comment>
<feature type="compositionally biased region" description="Basic residues" evidence="9">
    <location>
        <begin position="1430"/>
        <end position="1441"/>
    </location>
</feature>
<feature type="compositionally biased region" description="Low complexity" evidence="9">
    <location>
        <begin position="599"/>
        <end position="615"/>
    </location>
</feature>
<comment type="catalytic activity">
    <reaction evidence="7">
        <text>L-threonyl-[protein] + ATP = O-phospho-L-threonyl-[protein] + ADP + H(+)</text>
        <dbReference type="Rhea" id="RHEA:46608"/>
        <dbReference type="Rhea" id="RHEA-COMP:11060"/>
        <dbReference type="Rhea" id="RHEA-COMP:11605"/>
        <dbReference type="ChEBI" id="CHEBI:15378"/>
        <dbReference type="ChEBI" id="CHEBI:30013"/>
        <dbReference type="ChEBI" id="CHEBI:30616"/>
        <dbReference type="ChEBI" id="CHEBI:61977"/>
        <dbReference type="ChEBI" id="CHEBI:456216"/>
        <dbReference type="EC" id="2.7.11.1"/>
    </reaction>
</comment>
<feature type="domain" description="AGC-kinase C-terminal" evidence="11">
    <location>
        <begin position="1316"/>
        <end position="1393"/>
    </location>
</feature>
<evidence type="ECO:0000259" key="11">
    <source>
        <dbReference type="PROSITE" id="PS51285"/>
    </source>
</evidence>
<feature type="compositionally biased region" description="Low complexity" evidence="9">
    <location>
        <begin position="19"/>
        <end position="36"/>
    </location>
</feature>
<feature type="region of interest" description="Disordered" evidence="9">
    <location>
        <begin position="1411"/>
        <end position="1514"/>
    </location>
</feature>
<dbReference type="CDD" id="cd05579">
    <property type="entry name" value="STKc_MAST_like"/>
    <property type="match status" value="1"/>
</dbReference>
<evidence type="ECO:0000256" key="3">
    <source>
        <dbReference type="ARBA" id="ARBA00022679"/>
    </source>
</evidence>
<dbReference type="SMART" id="SM00220">
    <property type="entry name" value="S_TKc"/>
    <property type="match status" value="1"/>
</dbReference>
<dbReference type="PANTHER" id="PTHR24356:SF1">
    <property type="entry name" value="SERINE_THREONINE-PROTEIN KINASE GREATWALL"/>
    <property type="match status" value="1"/>
</dbReference>
<feature type="compositionally biased region" description="Low complexity" evidence="9">
    <location>
        <begin position="65"/>
        <end position="81"/>
    </location>
</feature>
<name>A0ABN7UG48_GIGMA</name>
<dbReference type="Proteomes" id="UP000789901">
    <property type="component" value="Unassembled WGS sequence"/>
</dbReference>
<dbReference type="PROSITE" id="PS00108">
    <property type="entry name" value="PROTEIN_KINASE_ST"/>
    <property type="match status" value="1"/>
</dbReference>
<dbReference type="Gene3D" id="3.30.200.20">
    <property type="entry name" value="Phosphorylase Kinase, domain 1"/>
    <property type="match status" value="1"/>
</dbReference>
<feature type="compositionally biased region" description="Low complexity" evidence="9">
    <location>
        <begin position="1487"/>
        <end position="1514"/>
    </location>
</feature>
<keyword evidence="4" id="KW-0547">Nucleotide-binding</keyword>
<keyword evidence="5" id="KW-0418">Kinase</keyword>
<evidence type="ECO:0000256" key="4">
    <source>
        <dbReference type="ARBA" id="ARBA00022741"/>
    </source>
</evidence>
<evidence type="ECO:0000256" key="1">
    <source>
        <dbReference type="ARBA" id="ARBA00012513"/>
    </source>
</evidence>
<feature type="compositionally biased region" description="Basic and acidic residues" evidence="9">
    <location>
        <begin position="1138"/>
        <end position="1150"/>
    </location>
</feature>
<dbReference type="PROSITE" id="PS50011">
    <property type="entry name" value="PROTEIN_KINASE_DOM"/>
    <property type="match status" value="1"/>
</dbReference>